<dbReference type="Pfam" id="PF02569">
    <property type="entry name" value="Pantoate_ligase"/>
    <property type="match status" value="1"/>
</dbReference>
<dbReference type="OrthoDB" id="2020436at2759"/>
<dbReference type="EMBL" id="KZ303521">
    <property type="protein sequence ID" value="PIA14173.1"/>
    <property type="molecule type" value="Genomic_DNA"/>
</dbReference>
<keyword evidence="7" id="KW-0547">Nucleotide-binding</keyword>
<dbReference type="NCBIfam" id="TIGR00125">
    <property type="entry name" value="cyt_tran_rel"/>
    <property type="match status" value="1"/>
</dbReference>
<dbReference type="UniPathway" id="UPA00028">
    <property type="reaction ID" value="UER00005"/>
</dbReference>
<dbReference type="GO" id="GO:0005524">
    <property type="term" value="F:ATP binding"/>
    <property type="evidence" value="ECO:0007669"/>
    <property type="project" value="UniProtKB-KW"/>
</dbReference>
<dbReference type="Gene3D" id="3.30.1300.10">
    <property type="entry name" value="Pantoate-beta-alanine ligase, C-terminal domain"/>
    <property type="match status" value="1"/>
</dbReference>
<keyword evidence="13" id="KW-1185">Reference proteome</keyword>
<accession>A0A2G5B551</accession>
<evidence type="ECO:0000313" key="12">
    <source>
        <dbReference type="EMBL" id="PIA14173.1"/>
    </source>
</evidence>
<dbReference type="CDD" id="cd00560">
    <property type="entry name" value="PanC"/>
    <property type="match status" value="1"/>
</dbReference>
<keyword evidence="8" id="KW-0067">ATP-binding</keyword>
<dbReference type="Gene3D" id="3.40.50.620">
    <property type="entry name" value="HUPs"/>
    <property type="match status" value="1"/>
</dbReference>
<dbReference type="PANTHER" id="PTHR21299:SF1">
    <property type="entry name" value="PANTOATE--BETA-ALANINE LIGASE"/>
    <property type="match status" value="1"/>
</dbReference>
<evidence type="ECO:0000256" key="11">
    <source>
        <dbReference type="ARBA" id="ARBA00048258"/>
    </source>
</evidence>
<evidence type="ECO:0000256" key="5">
    <source>
        <dbReference type="ARBA" id="ARBA00022598"/>
    </source>
</evidence>
<dbReference type="AlphaFoldDB" id="A0A2G5B551"/>
<dbReference type="InterPro" id="IPR042176">
    <property type="entry name" value="Pantoate_ligase_C"/>
</dbReference>
<dbReference type="STRING" id="763665.A0A2G5B551"/>
<keyword evidence="5" id="KW-0436">Ligase</keyword>
<dbReference type="InterPro" id="IPR003721">
    <property type="entry name" value="Pantoate_ligase"/>
</dbReference>
<evidence type="ECO:0000256" key="10">
    <source>
        <dbReference type="ARBA" id="ARBA00032806"/>
    </source>
</evidence>
<dbReference type="InterPro" id="IPR014729">
    <property type="entry name" value="Rossmann-like_a/b/a_fold"/>
</dbReference>
<dbReference type="Proteomes" id="UP000242474">
    <property type="component" value="Unassembled WGS sequence"/>
</dbReference>
<evidence type="ECO:0000313" key="13">
    <source>
        <dbReference type="Proteomes" id="UP000242474"/>
    </source>
</evidence>
<evidence type="ECO:0000256" key="4">
    <source>
        <dbReference type="ARBA" id="ARBA00015647"/>
    </source>
</evidence>
<sequence length="305" mass="33533">MSKQVNSEKLPVLHTVAEVRAWRQTQRKENKSVGYVATMGALHAGHLSLVDAAAAQCDSVIVSIFVNPAQFAPHEDLDQYPRTLPEDVNKLAAACLPSCTCVVFAPSVTEMYPRGITTDRTQQRGTFVEVLGLSEMLEGGTRPHFFRGVATVVAKLFHIIMPDDAFFGQKDVQQCCVLRAMVQDLYFPLVLHVIPTVRDPEDGLALSSRNVYLSPEQRSRAPTFYRGLCRARDLFDSGVVSREKLISVVKEEAAKGGLDIEYISLSSPEDLSELETVGSSGAVLSGAWRMGTTRLIDNILVGFKF</sequence>
<evidence type="ECO:0000256" key="7">
    <source>
        <dbReference type="ARBA" id="ARBA00022741"/>
    </source>
</evidence>
<dbReference type="GO" id="GO:0015940">
    <property type="term" value="P:pantothenate biosynthetic process"/>
    <property type="evidence" value="ECO:0007669"/>
    <property type="project" value="UniProtKB-UniPathway"/>
</dbReference>
<evidence type="ECO:0000256" key="3">
    <source>
        <dbReference type="ARBA" id="ARBA00012219"/>
    </source>
</evidence>
<evidence type="ECO:0000256" key="8">
    <source>
        <dbReference type="ARBA" id="ARBA00022840"/>
    </source>
</evidence>
<comment type="catalytic activity">
    <reaction evidence="11">
        <text>(R)-pantoate + beta-alanine + ATP = (R)-pantothenate + AMP + diphosphate + H(+)</text>
        <dbReference type="Rhea" id="RHEA:10912"/>
        <dbReference type="ChEBI" id="CHEBI:15378"/>
        <dbReference type="ChEBI" id="CHEBI:15980"/>
        <dbReference type="ChEBI" id="CHEBI:29032"/>
        <dbReference type="ChEBI" id="CHEBI:30616"/>
        <dbReference type="ChEBI" id="CHEBI:33019"/>
        <dbReference type="ChEBI" id="CHEBI:57966"/>
        <dbReference type="ChEBI" id="CHEBI:456215"/>
        <dbReference type="EC" id="6.3.2.1"/>
    </reaction>
</comment>
<evidence type="ECO:0000256" key="1">
    <source>
        <dbReference type="ARBA" id="ARBA00004990"/>
    </source>
</evidence>
<dbReference type="NCBIfam" id="TIGR00018">
    <property type="entry name" value="panC"/>
    <property type="match status" value="1"/>
</dbReference>
<comment type="similarity">
    <text evidence="2">Belongs to the pantothenate synthetase family.</text>
</comment>
<proteinExistence type="inferred from homology"/>
<keyword evidence="6" id="KW-0566">Pantothenate biosynthesis</keyword>
<comment type="pathway">
    <text evidence="1">Cofactor biosynthesis; (R)-pantothenate biosynthesis; (R)-pantothenate from (R)-pantoate and beta-alanine: step 1/1.</text>
</comment>
<protein>
    <recommendedName>
        <fullName evidence="4">Pantoate--beta-alanine ligase</fullName>
        <ecNumber evidence="3">6.3.2.1</ecNumber>
    </recommendedName>
    <alternativeName>
        <fullName evidence="10">Pantoate-activating enzyme</fullName>
    </alternativeName>
    <alternativeName>
        <fullName evidence="9">Pantothenate synthetase</fullName>
    </alternativeName>
</protein>
<dbReference type="HAMAP" id="MF_00158">
    <property type="entry name" value="PanC"/>
    <property type="match status" value="1"/>
</dbReference>
<evidence type="ECO:0000256" key="2">
    <source>
        <dbReference type="ARBA" id="ARBA00009256"/>
    </source>
</evidence>
<dbReference type="SUPFAM" id="SSF52374">
    <property type="entry name" value="Nucleotidylyl transferase"/>
    <property type="match status" value="1"/>
</dbReference>
<reference evidence="12 13" key="1">
    <citation type="journal article" date="2015" name="Genome Biol. Evol.">
        <title>Phylogenomic analyses indicate that early fungi evolved digesting cell walls of algal ancestors of land plants.</title>
        <authorList>
            <person name="Chang Y."/>
            <person name="Wang S."/>
            <person name="Sekimoto S."/>
            <person name="Aerts A.L."/>
            <person name="Choi C."/>
            <person name="Clum A."/>
            <person name="LaButti K.M."/>
            <person name="Lindquist E.A."/>
            <person name="Yee Ngan C."/>
            <person name="Ohm R.A."/>
            <person name="Salamov A.A."/>
            <person name="Grigoriev I.V."/>
            <person name="Spatafora J.W."/>
            <person name="Berbee M.L."/>
        </authorList>
    </citation>
    <scope>NUCLEOTIDE SEQUENCE [LARGE SCALE GENOMIC DNA]</scope>
    <source>
        <strain evidence="12 13">NRRL 1564</strain>
    </source>
</reference>
<organism evidence="12 13">
    <name type="scientific">Coemansia reversa (strain ATCC 12441 / NRRL 1564)</name>
    <dbReference type="NCBI Taxonomy" id="763665"/>
    <lineage>
        <taxon>Eukaryota</taxon>
        <taxon>Fungi</taxon>
        <taxon>Fungi incertae sedis</taxon>
        <taxon>Zoopagomycota</taxon>
        <taxon>Kickxellomycotina</taxon>
        <taxon>Kickxellomycetes</taxon>
        <taxon>Kickxellales</taxon>
        <taxon>Kickxellaceae</taxon>
        <taxon>Coemansia</taxon>
    </lineage>
</organism>
<dbReference type="InterPro" id="IPR004821">
    <property type="entry name" value="Cyt_trans-like"/>
</dbReference>
<gene>
    <name evidence="12" type="ORF">COEREDRAFT_76855</name>
</gene>
<dbReference type="EC" id="6.3.2.1" evidence="3"/>
<name>A0A2G5B551_COERN</name>
<dbReference type="FunFam" id="3.40.50.620:FF:000013">
    <property type="entry name" value="Pantothenate synthetase"/>
    <property type="match status" value="1"/>
</dbReference>
<dbReference type="PANTHER" id="PTHR21299">
    <property type="entry name" value="CYTIDYLATE KINASE/PANTOATE-BETA-ALANINE LIGASE"/>
    <property type="match status" value="1"/>
</dbReference>
<evidence type="ECO:0000256" key="6">
    <source>
        <dbReference type="ARBA" id="ARBA00022655"/>
    </source>
</evidence>
<dbReference type="GO" id="GO:0004592">
    <property type="term" value="F:pantoate-beta-alanine ligase activity"/>
    <property type="evidence" value="ECO:0007669"/>
    <property type="project" value="UniProtKB-EC"/>
</dbReference>
<evidence type="ECO:0000256" key="9">
    <source>
        <dbReference type="ARBA" id="ARBA00029902"/>
    </source>
</evidence>